<keyword evidence="2" id="KW-1185">Reference proteome</keyword>
<dbReference type="PANTHER" id="PTHR34285">
    <property type="entry name" value="OS08G0510800 PROTEIN"/>
    <property type="match status" value="1"/>
</dbReference>
<dbReference type="Proteomes" id="UP001372338">
    <property type="component" value="Unassembled WGS sequence"/>
</dbReference>
<comment type="caution">
    <text evidence="1">The sequence shown here is derived from an EMBL/GenBank/DDBJ whole genome shotgun (WGS) entry which is preliminary data.</text>
</comment>
<gene>
    <name evidence="1" type="ORF">RIF29_21817</name>
</gene>
<protein>
    <submittedName>
        <fullName evidence="1">Uncharacterized protein</fullName>
    </submittedName>
</protein>
<accession>A0AAN9F7J8</accession>
<evidence type="ECO:0000313" key="2">
    <source>
        <dbReference type="Proteomes" id="UP001372338"/>
    </source>
</evidence>
<organism evidence="1 2">
    <name type="scientific">Crotalaria pallida</name>
    <name type="common">Smooth rattlebox</name>
    <name type="synonym">Crotalaria striata</name>
    <dbReference type="NCBI Taxonomy" id="3830"/>
    <lineage>
        <taxon>Eukaryota</taxon>
        <taxon>Viridiplantae</taxon>
        <taxon>Streptophyta</taxon>
        <taxon>Embryophyta</taxon>
        <taxon>Tracheophyta</taxon>
        <taxon>Spermatophyta</taxon>
        <taxon>Magnoliopsida</taxon>
        <taxon>eudicotyledons</taxon>
        <taxon>Gunneridae</taxon>
        <taxon>Pentapetalae</taxon>
        <taxon>rosids</taxon>
        <taxon>fabids</taxon>
        <taxon>Fabales</taxon>
        <taxon>Fabaceae</taxon>
        <taxon>Papilionoideae</taxon>
        <taxon>50 kb inversion clade</taxon>
        <taxon>genistoids sensu lato</taxon>
        <taxon>core genistoids</taxon>
        <taxon>Crotalarieae</taxon>
        <taxon>Crotalaria</taxon>
    </lineage>
</organism>
<dbReference type="PANTHER" id="PTHR34285:SF6">
    <property type="entry name" value="TRANSMEMBRANE PROTEIN"/>
    <property type="match status" value="1"/>
</dbReference>
<name>A0AAN9F7J8_CROPI</name>
<proteinExistence type="predicted"/>
<reference evidence="1 2" key="1">
    <citation type="submission" date="2024-01" db="EMBL/GenBank/DDBJ databases">
        <title>The genomes of 5 underutilized Papilionoideae crops provide insights into root nodulation and disease resistanc.</title>
        <authorList>
            <person name="Yuan L."/>
        </authorList>
    </citation>
    <scope>NUCLEOTIDE SEQUENCE [LARGE SCALE GENOMIC DNA]</scope>
    <source>
        <strain evidence="1">ZHUSHIDOU_FW_LH</strain>
        <tissue evidence="1">Leaf</tissue>
    </source>
</reference>
<dbReference type="AlphaFoldDB" id="A0AAN9F7J8"/>
<evidence type="ECO:0000313" key="1">
    <source>
        <dbReference type="EMBL" id="KAK7269101.1"/>
    </source>
</evidence>
<dbReference type="EMBL" id="JAYWIO010000004">
    <property type="protein sequence ID" value="KAK7269101.1"/>
    <property type="molecule type" value="Genomic_DNA"/>
</dbReference>
<sequence>MNTLTHHHHHPPPLFLHLFLFHFHNHRGHCLADEMGISNPLPLLSSSLTLPPHLPLSLSLSLSLKSGLGLFGSPRHSPLLFSVNFSIPPSPSSFYNPVPTFLLHFKPQLDTKPVPIDNNNNTHNNGEIEKGFVGDGSSSAAWRELKLEPFGGIERGSNNHVGNSDDVGNRFFPERLLVVNNKEKCGLLPGAAVMARTVLPVTKGLTLSLR</sequence>